<dbReference type="OrthoDB" id="6505665at2"/>
<evidence type="ECO:0000259" key="1">
    <source>
        <dbReference type="PROSITE" id="PS50883"/>
    </source>
</evidence>
<dbReference type="Pfam" id="PF00563">
    <property type="entry name" value="EAL"/>
    <property type="match status" value="1"/>
</dbReference>
<dbReference type="SMART" id="SM00052">
    <property type="entry name" value="EAL"/>
    <property type="match status" value="1"/>
</dbReference>
<reference evidence="2 3" key="1">
    <citation type="journal article" date="2019" name="Environ. Microbiol.">
        <title>Species interactions and distinct microbial communities in high Arctic permafrost affected cryosols are associated with the CH4 and CO2 gas fluxes.</title>
        <authorList>
            <person name="Altshuler I."/>
            <person name="Hamel J."/>
            <person name="Turney S."/>
            <person name="Magnuson E."/>
            <person name="Levesque R."/>
            <person name="Greer C."/>
            <person name="Whyte L.G."/>
        </authorList>
    </citation>
    <scope>NUCLEOTIDE SEQUENCE [LARGE SCALE GENOMIC DNA]</scope>
    <source>
        <strain evidence="2 3">E4</strain>
    </source>
</reference>
<proteinExistence type="predicted"/>
<evidence type="ECO:0000313" key="2">
    <source>
        <dbReference type="EMBL" id="TPG64069.1"/>
    </source>
</evidence>
<dbReference type="AlphaFoldDB" id="A0A502GPL0"/>
<organism evidence="2 3">
    <name type="scientific">Ewingella americana</name>
    <dbReference type="NCBI Taxonomy" id="41202"/>
    <lineage>
        <taxon>Bacteria</taxon>
        <taxon>Pseudomonadati</taxon>
        <taxon>Pseudomonadota</taxon>
        <taxon>Gammaproteobacteria</taxon>
        <taxon>Enterobacterales</taxon>
        <taxon>Yersiniaceae</taxon>
        <taxon>Ewingella</taxon>
    </lineage>
</organism>
<accession>A0A502GPL0</accession>
<dbReference type="InterPro" id="IPR035919">
    <property type="entry name" value="EAL_sf"/>
</dbReference>
<dbReference type="PROSITE" id="PS50883">
    <property type="entry name" value="EAL"/>
    <property type="match status" value="1"/>
</dbReference>
<comment type="caution">
    <text evidence="2">The sequence shown here is derived from an EMBL/GenBank/DDBJ whole genome shotgun (WGS) entry which is preliminary data.</text>
</comment>
<dbReference type="Gene3D" id="3.20.20.450">
    <property type="entry name" value="EAL domain"/>
    <property type="match status" value="1"/>
</dbReference>
<dbReference type="InterPro" id="IPR001633">
    <property type="entry name" value="EAL_dom"/>
</dbReference>
<dbReference type="SUPFAM" id="SSF141868">
    <property type="entry name" value="EAL domain-like"/>
    <property type="match status" value="1"/>
</dbReference>
<gene>
    <name evidence="2" type="ORF">EAH77_04385</name>
</gene>
<dbReference type="RefSeq" id="WP_140470587.1">
    <property type="nucleotide sequence ID" value="NZ_RCZD01000002.1"/>
</dbReference>
<protein>
    <submittedName>
        <fullName evidence="2">EAL domain-containing protein</fullName>
    </submittedName>
</protein>
<evidence type="ECO:0000313" key="3">
    <source>
        <dbReference type="Proteomes" id="UP000317663"/>
    </source>
</evidence>
<dbReference type="Proteomes" id="UP000317663">
    <property type="component" value="Unassembled WGS sequence"/>
</dbReference>
<feature type="domain" description="EAL" evidence="1">
    <location>
        <begin position="1"/>
        <end position="228"/>
    </location>
</feature>
<sequence>MRSVKRSNSGYTFEPIVTVSGGMLGFELVKKIEKHEHHFDTEGHNNFLSVEDGIKAFFDQVTIACVNEDVFINNAFLLSITIDYEIALHIISNTALRKILQQHSYIRLTLNEHFNEFEIGEERAVLHALTTYCTLWLDRFGEGSTSLSLVMNEKFEYIKISKSFFWQHQGTLSFRKIIEHLKPYCNGIIICGVEHYSHIEYLKGSDIQAMQGILWSSYNQEKLTQYFF</sequence>
<dbReference type="EMBL" id="RCZD01000002">
    <property type="protein sequence ID" value="TPG64069.1"/>
    <property type="molecule type" value="Genomic_DNA"/>
</dbReference>
<keyword evidence="3" id="KW-1185">Reference proteome</keyword>
<name>A0A502GPL0_9GAMM</name>